<feature type="coiled-coil region" evidence="1">
    <location>
        <begin position="440"/>
        <end position="467"/>
    </location>
</feature>
<dbReference type="AlphaFoldDB" id="A0A1E7FZ94"/>
<feature type="compositionally biased region" description="Basic residues" evidence="2">
    <location>
        <begin position="705"/>
        <end position="716"/>
    </location>
</feature>
<name>A0A1E7FZ94_9STRA</name>
<feature type="region of interest" description="Disordered" evidence="2">
    <location>
        <begin position="537"/>
        <end position="631"/>
    </location>
</feature>
<dbReference type="InterPro" id="IPR010989">
    <property type="entry name" value="SNARE"/>
</dbReference>
<dbReference type="Gene3D" id="1.20.5.110">
    <property type="match status" value="1"/>
</dbReference>
<feature type="compositionally biased region" description="Basic residues" evidence="2">
    <location>
        <begin position="103"/>
        <end position="113"/>
    </location>
</feature>
<evidence type="ECO:0000313" key="4">
    <source>
        <dbReference type="EMBL" id="OEU23482.1"/>
    </source>
</evidence>
<evidence type="ECO:0000313" key="5">
    <source>
        <dbReference type="Proteomes" id="UP000095751"/>
    </source>
</evidence>
<feature type="compositionally biased region" description="Low complexity" evidence="2">
    <location>
        <begin position="50"/>
        <end position="65"/>
    </location>
</feature>
<feature type="compositionally biased region" description="Acidic residues" evidence="2">
    <location>
        <begin position="149"/>
        <end position="168"/>
    </location>
</feature>
<protein>
    <recommendedName>
        <fullName evidence="3">t-SNARE coiled-coil homology domain-containing protein</fullName>
    </recommendedName>
</protein>
<feature type="compositionally biased region" description="Polar residues" evidence="2">
    <location>
        <begin position="172"/>
        <end position="185"/>
    </location>
</feature>
<dbReference type="KEGG" id="fcy:FRACYDRAFT_233650"/>
<keyword evidence="5" id="KW-1185">Reference proteome</keyword>
<sequence>MSFSDFGRHAIAALKKNTGTVSSQQQTQTKRNNHRCSSDSTLTTPSRVPSQLQSQSRRKSTTSSSGNDEVRNRSTSSRPPSSSSSSSSCRRRSDGGAIPLHDHHIHRGVRPRLNHLQCPVTEKPLMDDVGNSNSNDASLASTTSISTEGDYDYDDDGWSKDDDDDDDGSYSIRLNKSTSLDQMNSVEEEDIEQRQSQRRRRRQSEHPPSKQQQQNQNQQRRRLPNHYKNISQPQSQKDRTHNTHDRRRNRLPPSSSSVKGDRSSSINKTKKNYPRESSNKSKEPKQSVKCKLSTEIALFQKMVGELDVVSKADTAVTSPEDMWRSRILLTSAQDANRDLKIAIDKQQQQQQGIVTEESGLAVAGRKKLQRDYYRASEQLQSIIVDIEQRQRAEVSYLTTGKQTTGTPSNLEEEFFDRAMRERQVEVNNINQSMKKVNEIYGELAGLVDDQQEQIDELEDINEEVKIDTKAGLEQIQHGMWKLCVSSGNNVIDVDHVDNMINHQEGSRKSFGGGSGSRKVNPDILTCMMCHGPPGQSNSQSFEYNNNNYDSGPDILDGRKNKKKPQQQQQQQQHPQKQTPPPPHDNHERWRDDDESVIDTTRNSYYDDDTISSTLQKDKKSSPSPWKNILPLSPSKLENLQENVKESAQDAYQRGQTMVGDIVDQVQEAYGGAAAAQRRTSKSSSTKLLSNVLVVPKLDEVVRKEQGRRRYSSRSKSKSSNSSSDRRHRSSSSSAPLSSSRRRKLGLK</sequence>
<feature type="compositionally biased region" description="Polar residues" evidence="2">
    <location>
        <begin position="130"/>
        <end position="147"/>
    </location>
</feature>
<gene>
    <name evidence="4" type="ORF">FRACYDRAFT_233650</name>
</gene>
<dbReference type="CDD" id="cd15840">
    <property type="entry name" value="SNARE_Qa"/>
    <property type="match status" value="1"/>
</dbReference>
<dbReference type="InParanoid" id="A0A1E7FZ94"/>
<dbReference type="GO" id="GO:0016020">
    <property type="term" value="C:membrane"/>
    <property type="evidence" value="ECO:0007669"/>
    <property type="project" value="InterPro"/>
</dbReference>
<dbReference type="OrthoDB" id="364348at2759"/>
<dbReference type="PROSITE" id="PS50192">
    <property type="entry name" value="T_SNARE"/>
    <property type="match status" value="1"/>
</dbReference>
<evidence type="ECO:0000256" key="1">
    <source>
        <dbReference type="SAM" id="Coils"/>
    </source>
</evidence>
<feature type="compositionally biased region" description="Low complexity" evidence="2">
    <location>
        <begin position="18"/>
        <end position="29"/>
    </location>
</feature>
<feature type="compositionally biased region" description="Low complexity" evidence="2">
    <location>
        <begin position="565"/>
        <end position="576"/>
    </location>
</feature>
<accession>A0A1E7FZ94</accession>
<evidence type="ECO:0000259" key="3">
    <source>
        <dbReference type="PROSITE" id="PS50192"/>
    </source>
</evidence>
<feature type="compositionally biased region" description="Low complexity" evidence="2">
    <location>
        <begin position="73"/>
        <end position="88"/>
    </location>
</feature>
<feature type="domain" description="T-SNARE coiled-coil homology" evidence="3">
    <location>
        <begin position="416"/>
        <end position="478"/>
    </location>
</feature>
<feature type="compositionally biased region" description="Basic and acidic residues" evidence="2">
    <location>
        <begin position="273"/>
        <end position="286"/>
    </location>
</feature>
<feature type="compositionally biased region" description="Polar residues" evidence="2">
    <location>
        <begin position="537"/>
        <end position="549"/>
    </location>
</feature>
<dbReference type="InterPro" id="IPR000727">
    <property type="entry name" value="T_SNARE_dom"/>
</dbReference>
<dbReference type="GO" id="GO:0016192">
    <property type="term" value="P:vesicle-mediated transport"/>
    <property type="evidence" value="ECO:0007669"/>
    <property type="project" value="InterPro"/>
</dbReference>
<dbReference type="Proteomes" id="UP000095751">
    <property type="component" value="Unassembled WGS sequence"/>
</dbReference>
<feature type="region of interest" description="Disordered" evidence="2">
    <location>
        <begin position="703"/>
        <end position="747"/>
    </location>
</feature>
<dbReference type="SUPFAM" id="SSF47661">
    <property type="entry name" value="t-snare proteins"/>
    <property type="match status" value="1"/>
</dbReference>
<feature type="compositionally biased region" description="Polar residues" evidence="2">
    <location>
        <begin position="38"/>
        <end position="49"/>
    </location>
</feature>
<proteinExistence type="predicted"/>
<evidence type="ECO:0000256" key="2">
    <source>
        <dbReference type="SAM" id="MobiDB-lite"/>
    </source>
</evidence>
<organism evidence="4 5">
    <name type="scientific">Fragilariopsis cylindrus CCMP1102</name>
    <dbReference type="NCBI Taxonomy" id="635003"/>
    <lineage>
        <taxon>Eukaryota</taxon>
        <taxon>Sar</taxon>
        <taxon>Stramenopiles</taxon>
        <taxon>Ochrophyta</taxon>
        <taxon>Bacillariophyta</taxon>
        <taxon>Bacillariophyceae</taxon>
        <taxon>Bacillariophycidae</taxon>
        <taxon>Bacillariales</taxon>
        <taxon>Bacillariaceae</taxon>
        <taxon>Fragilariopsis</taxon>
    </lineage>
</organism>
<keyword evidence="1" id="KW-0175">Coiled coil</keyword>
<dbReference type="EMBL" id="KV784353">
    <property type="protein sequence ID" value="OEU23482.1"/>
    <property type="molecule type" value="Genomic_DNA"/>
</dbReference>
<dbReference type="SUPFAM" id="SSF58038">
    <property type="entry name" value="SNARE fusion complex"/>
    <property type="match status" value="1"/>
</dbReference>
<reference evidence="4 5" key="1">
    <citation type="submission" date="2016-09" db="EMBL/GenBank/DDBJ databases">
        <title>Extensive genetic diversity and differential bi-allelic expression allows diatom success in the polar Southern Ocean.</title>
        <authorList>
            <consortium name="DOE Joint Genome Institute"/>
            <person name="Mock T."/>
            <person name="Otillar R.P."/>
            <person name="Strauss J."/>
            <person name="Dupont C."/>
            <person name="Frickenhaus S."/>
            <person name="Maumus F."/>
            <person name="Mcmullan M."/>
            <person name="Sanges R."/>
            <person name="Schmutz J."/>
            <person name="Toseland A."/>
            <person name="Valas R."/>
            <person name="Veluchamy A."/>
            <person name="Ward B.J."/>
            <person name="Allen A."/>
            <person name="Barry K."/>
            <person name="Falciatore A."/>
            <person name="Ferrante M."/>
            <person name="Fortunato A.E."/>
            <person name="Gloeckner G."/>
            <person name="Gruber A."/>
            <person name="Hipkin R."/>
            <person name="Janech M."/>
            <person name="Kroth P."/>
            <person name="Leese F."/>
            <person name="Lindquist E."/>
            <person name="Lyon B.R."/>
            <person name="Martin J."/>
            <person name="Mayer C."/>
            <person name="Parker M."/>
            <person name="Quesneville H."/>
            <person name="Raymond J."/>
            <person name="Uhlig C."/>
            <person name="Valentin K.U."/>
            <person name="Worden A.Z."/>
            <person name="Armbrust E.V."/>
            <person name="Bowler C."/>
            <person name="Green B."/>
            <person name="Moulton V."/>
            <person name="Van Oosterhout C."/>
            <person name="Grigoriev I."/>
        </authorList>
    </citation>
    <scope>NUCLEOTIDE SEQUENCE [LARGE SCALE GENOMIC DNA]</scope>
    <source>
        <strain evidence="4 5">CCMP1102</strain>
    </source>
</reference>
<feature type="region of interest" description="Disordered" evidence="2">
    <location>
        <begin position="15"/>
        <end position="288"/>
    </location>
</feature>